<accession>A0ABU6YAF2</accession>
<dbReference type="EMBL" id="JASCZI010241827">
    <property type="protein sequence ID" value="MED6207422.1"/>
    <property type="molecule type" value="Genomic_DNA"/>
</dbReference>
<evidence type="ECO:0000313" key="1">
    <source>
        <dbReference type="EMBL" id="MED6207422.1"/>
    </source>
</evidence>
<reference evidence="1 2" key="1">
    <citation type="journal article" date="2023" name="Plants (Basel)">
        <title>Bridging the Gap: Combining Genomics and Transcriptomics Approaches to Understand Stylosanthes scabra, an Orphan Legume from the Brazilian Caatinga.</title>
        <authorList>
            <person name="Ferreira-Neto J.R.C."/>
            <person name="da Silva M.D."/>
            <person name="Binneck E."/>
            <person name="de Melo N.F."/>
            <person name="da Silva R.H."/>
            <person name="de Melo A.L.T.M."/>
            <person name="Pandolfi V."/>
            <person name="Bustamante F.O."/>
            <person name="Brasileiro-Vidal A.C."/>
            <person name="Benko-Iseppon A.M."/>
        </authorList>
    </citation>
    <scope>NUCLEOTIDE SEQUENCE [LARGE SCALE GENOMIC DNA]</scope>
    <source>
        <tissue evidence="1">Leaves</tissue>
    </source>
</reference>
<evidence type="ECO:0000313" key="2">
    <source>
        <dbReference type="Proteomes" id="UP001341840"/>
    </source>
</evidence>
<organism evidence="1 2">
    <name type="scientific">Stylosanthes scabra</name>
    <dbReference type="NCBI Taxonomy" id="79078"/>
    <lineage>
        <taxon>Eukaryota</taxon>
        <taxon>Viridiplantae</taxon>
        <taxon>Streptophyta</taxon>
        <taxon>Embryophyta</taxon>
        <taxon>Tracheophyta</taxon>
        <taxon>Spermatophyta</taxon>
        <taxon>Magnoliopsida</taxon>
        <taxon>eudicotyledons</taxon>
        <taxon>Gunneridae</taxon>
        <taxon>Pentapetalae</taxon>
        <taxon>rosids</taxon>
        <taxon>fabids</taxon>
        <taxon>Fabales</taxon>
        <taxon>Fabaceae</taxon>
        <taxon>Papilionoideae</taxon>
        <taxon>50 kb inversion clade</taxon>
        <taxon>dalbergioids sensu lato</taxon>
        <taxon>Dalbergieae</taxon>
        <taxon>Pterocarpus clade</taxon>
        <taxon>Stylosanthes</taxon>
    </lineage>
</organism>
<keyword evidence="2" id="KW-1185">Reference proteome</keyword>
<sequence>MALAWRVRAVSFITLGQSNTCVWRVRAPHLALAHGRLSARWPWRVRAVSVGALGPTTGRSARPRPSDRAFANPLRHAFGPPFGRAPAPLPWHTRATAPAPLNRTHSLSLSFLLSFLIFSQILSSSNLSYSHTTTHTFLFCVISLAPCREEESKLPMIRPLLRGCEPLGTQTEGDKMISLTNDSIISYILTGGKDWNIGILYMKKLSA</sequence>
<protein>
    <submittedName>
        <fullName evidence="1">Uncharacterized protein</fullName>
    </submittedName>
</protein>
<proteinExistence type="predicted"/>
<dbReference type="Proteomes" id="UP001341840">
    <property type="component" value="Unassembled WGS sequence"/>
</dbReference>
<gene>
    <name evidence="1" type="ORF">PIB30_035718</name>
</gene>
<comment type="caution">
    <text evidence="1">The sequence shown here is derived from an EMBL/GenBank/DDBJ whole genome shotgun (WGS) entry which is preliminary data.</text>
</comment>
<name>A0ABU6YAF2_9FABA</name>